<name>A0A077DIZ7_9BURK</name>
<dbReference type="KEGG" id="bpsi:IX83_07155"/>
<evidence type="ECO:0000313" key="2">
    <source>
        <dbReference type="EMBL" id="AIL33108.1"/>
    </source>
</evidence>
<reference evidence="2 3" key="1">
    <citation type="journal article" date="2014" name="BMC Genomics">
        <title>A genomic perspective on a new bacterial genus and species from the Alcaligenaceae family, Basilea psittacipulmonis.</title>
        <authorList>
            <person name="Whiteson K.L."/>
            <person name="Hernandez D."/>
            <person name="Lazarevic V."/>
            <person name="Gaia N."/>
            <person name="Farinelli L."/>
            <person name="Francois P."/>
            <person name="Pilo P."/>
            <person name="Frey J."/>
            <person name="Schrenzel J."/>
        </authorList>
    </citation>
    <scope>NUCLEOTIDE SEQUENCE [LARGE SCALE GENOMIC DNA]</scope>
    <source>
        <strain evidence="2 3">DSM 24701</strain>
    </source>
</reference>
<sequence>MAQAEQILEFLKKGNPITPIDALNLFGCFRLGARIFDLRREGYNIVTEIVEDGEKHYARYRLVED</sequence>
<feature type="domain" description="Winged helix-turn-helix" evidence="1">
    <location>
        <begin position="3"/>
        <end position="64"/>
    </location>
</feature>
<dbReference type="AlphaFoldDB" id="A0A077DIZ7"/>
<dbReference type="Pfam" id="PF14090">
    <property type="entry name" value="HTH_39"/>
    <property type="match status" value="1"/>
</dbReference>
<evidence type="ECO:0000259" key="1">
    <source>
        <dbReference type="Pfam" id="PF14090"/>
    </source>
</evidence>
<organism evidence="2 3">
    <name type="scientific">Basilea psittacipulmonis DSM 24701</name>
    <dbReference type="NCBI Taxonomy" id="1072685"/>
    <lineage>
        <taxon>Bacteria</taxon>
        <taxon>Pseudomonadati</taxon>
        <taxon>Pseudomonadota</taxon>
        <taxon>Betaproteobacteria</taxon>
        <taxon>Burkholderiales</taxon>
        <taxon>Alcaligenaceae</taxon>
        <taxon>Basilea</taxon>
    </lineage>
</organism>
<accession>A0A077DIZ7</accession>
<protein>
    <recommendedName>
        <fullName evidence="1">Winged helix-turn-helix domain-containing protein</fullName>
    </recommendedName>
</protein>
<dbReference type="Proteomes" id="UP000028945">
    <property type="component" value="Chromosome"/>
</dbReference>
<proteinExistence type="predicted"/>
<gene>
    <name evidence="2" type="ORF">IX83_07155</name>
</gene>
<dbReference type="InterPro" id="IPR055245">
    <property type="entry name" value="HTH_proteobacteria"/>
</dbReference>
<dbReference type="eggNOG" id="ENOG5033DHF">
    <property type="taxonomic scope" value="Bacteria"/>
</dbReference>
<dbReference type="OrthoDB" id="8859808at2"/>
<dbReference type="HOGENOM" id="CLU_178240_1_1_4"/>
<dbReference type="EMBL" id="CP009238">
    <property type="protein sequence ID" value="AIL33108.1"/>
    <property type="molecule type" value="Genomic_DNA"/>
</dbReference>
<evidence type="ECO:0000313" key="3">
    <source>
        <dbReference type="Proteomes" id="UP000028945"/>
    </source>
</evidence>
<dbReference type="RefSeq" id="WP_038500688.1">
    <property type="nucleotide sequence ID" value="NZ_AFWK01000006.1"/>
</dbReference>
<keyword evidence="3" id="KW-1185">Reference proteome</keyword>